<comment type="caution">
    <text evidence="1">The sequence shown here is derived from an EMBL/GenBank/DDBJ whole genome shotgun (WGS) entry which is preliminary data.</text>
</comment>
<keyword evidence="2" id="KW-1185">Reference proteome</keyword>
<evidence type="ECO:0000313" key="2">
    <source>
        <dbReference type="Proteomes" id="UP001446871"/>
    </source>
</evidence>
<protein>
    <recommendedName>
        <fullName evidence="3">F-box domain-containing protein</fullName>
    </recommendedName>
</protein>
<accession>A0ABR1UPR3</accession>
<dbReference type="SUPFAM" id="SSF81383">
    <property type="entry name" value="F-box domain"/>
    <property type="match status" value="1"/>
</dbReference>
<proteinExistence type="predicted"/>
<name>A0ABR1UPR3_9PEZI</name>
<gene>
    <name evidence="1" type="ORF">PG996_010826</name>
</gene>
<organism evidence="1 2">
    <name type="scientific">Apiospora saccharicola</name>
    <dbReference type="NCBI Taxonomy" id="335842"/>
    <lineage>
        <taxon>Eukaryota</taxon>
        <taxon>Fungi</taxon>
        <taxon>Dikarya</taxon>
        <taxon>Ascomycota</taxon>
        <taxon>Pezizomycotina</taxon>
        <taxon>Sordariomycetes</taxon>
        <taxon>Xylariomycetidae</taxon>
        <taxon>Amphisphaeriales</taxon>
        <taxon>Apiosporaceae</taxon>
        <taxon>Apiospora</taxon>
    </lineage>
</organism>
<reference evidence="1 2" key="1">
    <citation type="submission" date="2023-01" db="EMBL/GenBank/DDBJ databases">
        <title>Analysis of 21 Apiospora genomes using comparative genomics revels a genus with tremendous synthesis potential of carbohydrate active enzymes and secondary metabolites.</title>
        <authorList>
            <person name="Sorensen T."/>
        </authorList>
    </citation>
    <scope>NUCLEOTIDE SEQUENCE [LARGE SCALE GENOMIC DNA]</scope>
    <source>
        <strain evidence="1 2">CBS 83171</strain>
    </source>
</reference>
<dbReference type="EMBL" id="JAQQWM010000006">
    <property type="protein sequence ID" value="KAK8060896.1"/>
    <property type="molecule type" value="Genomic_DNA"/>
</dbReference>
<dbReference type="InterPro" id="IPR036047">
    <property type="entry name" value="F-box-like_dom_sf"/>
</dbReference>
<evidence type="ECO:0000313" key="1">
    <source>
        <dbReference type="EMBL" id="KAK8060896.1"/>
    </source>
</evidence>
<sequence>MTYESFKELPAELWCEIARVLPLEDRRRLSTVNSHLRQLLIPILYSTIRITSIPSDQPAIADLVAKYGRHVRGLALTMDLGGRDNPRVWNRDTYSYEEDEEGDDEYLGMFADWTSLGLPDATRQLLAGRTLPEVTSVVILFASSHDGEDREGHGFRYRWEELWSSGYGTPRPPEELEDDEPWRANLANMWQALAENPGLRRLAVKNLIPVDVSTWDNPVWAAFLGRLETLELGLWGNYEHSFLREDYHLFQGNLNLPFYRHLSEKLRRFALTAGSVLGSDDEELAPRFELSGPERCYMPHLRELYIKDCIVNSDLAVFIAERGRVNLRVVELVNCTARTVRVERHVFEVPFSWADFFETILKTGERSEIVLERFALVRDWPFELDADGEEAPVREAQRLREQDGRRGGGGGGSGAFFDGAEQVLFPYVTVFEEGEWSQEGRSNLQRAVAGDDAKACREVMDIVRANRERRSAKH</sequence>
<dbReference type="Proteomes" id="UP001446871">
    <property type="component" value="Unassembled WGS sequence"/>
</dbReference>
<evidence type="ECO:0008006" key="3">
    <source>
        <dbReference type="Google" id="ProtNLM"/>
    </source>
</evidence>